<evidence type="ECO:0000313" key="3">
    <source>
        <dbReference type="Proteomes" id="UP000630445"/>
    </source>
</evidence>
<organism evidence="2 4">
    <name type="scientific">Aspergillus hiratsukae</name>
    <dbReference type="NCBI Taxonomy" id="1194566"/>
    <lineage>
        <taxon>Eukaryota</taxon>
        <taxon>Fungi</taxon>
        <taxon>Dikarya</taxon>
        <taxon>Ascomycota</taxon>
        <taxon>Pezizomycotina</taxon>
        <taxon>Eurotiomycetes</taxon>
        <taxon>Eurotiomycetidae</taxon>
        <taxon>Eurotiales</taxon>
        <taxon>Aspergillaceae</taxon>
        <taxon>Aspergillus</taxon>
        <taxon>Aspergillus subgen. Fumigati</taxon>
    </lineage>
</organism>
<dbReference type="Proteomes" id="UP000630445">
    <property type="component" value="Unassembled WGS sequence"/>
</dbReference>
<keyword evidence="3" id="KW-1185">Reference proteome</keyword>
<evidence type="ECO:0000313" key="4">
    <source>
        <dbReference type="Proteomes" id="UP000662466"/>
    </source>
</evidence>
<protein>
    <submittedName>
        <fullName evidence="2">Uncharacterized protein</fullName>
    </submittedName>
</protein>
<dbReference type="AlphaFoldDB" id="A0A8H6PZ78"/>
<evidence type="ECO:0000313" key="1">
    <source>
        <dbReference type="EMBL" id="KAF7122746.1"/>
    </source>
</evidence>
<dbReference type="Proteomes" id="UP000662466">
    <property type="component" value="Unassembled WGS sequence"/>
</dbReference>
<sequence>MNMTCLPDDVLDAALTAAAETLIECLQAIPDLQGAKVCIIGGMAVRKYMPDYRRTFVSAQKPGPAWSPLMLTGACILVQDVDVLLFRPDRPIDNHLIRKELVSQFSDLFEEGAEPLFFKYDHPDQFKKKSTSLVQVDIIPEYLPPCLPAQAMTLEDVDKSHLPFVDPLDLLAYKVHCSSMRSCHKKRKQDAEDAMRLWRTRYGQDGIFQALSLEKVEAKAVGKLVREEHRGGGFNI</sequence>
<name>A0A8H6PZ78_9EURO</name>
<dbReference type="EMBL" id="JACBAF010002217">
    <property type="protein sequence ID" value="KAF7163098.1"/>
    <property type="molecule type" value="Genomic_DNA"/>
</dbReference>
<comment type="caution">
    <text evidence="2">The sequence shown here is derived from an EMBL/GenBank/DDBJ whole genome shotgun (WGS) entry which is preliminary data.</text>
</comment>
<proteinExistence type="predicted"/>
<dbReference type="OrthoDB" id="5421247at2759"/>
<reference evidence="2" key="1">
    <citation type="submission" date="2020-06" db="EMBL/GenBank/DDBJ databases">
        <title>Draft genome sequences of strains closely related to Aspergillus parafelis and Aspergillus hiratsukae.</title>
        <authorList>
            <person name="Dos Santos R.A.C."/>
            <person name="Rivero-Menendez O."/>
            <person name="Steenwyk J.L."/>
            <person name="Mead M.E."/>
            <person name="Goldman G.H."/>
            <person name="Alastruey-Izquierdo A."/>
            <person name="Rokas A."/>
        </authorList>
    </citation>
    <scope>NUCLEOTIDE SEQUENCE</scope>
    <source>
        <strain evidence="1">CNM-CM5793</strain>
        <strain evidence="2">CNM-CM6106</strain>
    </source>
</reference>
<accession>A0A8H6PZ78</accession>
<gene>
    <name evidence="1" type="ORF">CNMCM5793_000856</name>
    <name evidence="2" type="ORF">CNMCM6106_000130</name>
</gene>
<dbReference type="EMBL" id="JACBAD010002008">
    <property type="protein sequence ID" value="KAF7122746.1"/>
    <property type="molecule type" value="Genomic_DNA"/>
</dbReference>
<evidence type="ECO:0000313" key="2">
    <source>
        <dbReference type="EMBL" id="KAF7163098.1"/>
    </source>
</evidence>